<protein>
    <recommendedName>
        <fullName evidence="3">Transcription factor domain-containing protein</fullName>
    </recommendedName>
</protein>
<organism evidence="1 2">
    <name type="scientific">Knufia peltigerae</name>
    <dbReference type="NCBI Taxonomy" id="1002370"/>
    <lineage>
        <taxon>Eukaryota</taxon>
        <taxon>Fungi</taxon>
        <taxon>Dikarya</taxon>
        <taxon>Ascomycota</taxon>
        <taxon>Pezizomycotina</taxon>
        <taxon>Eurotiomycetes</taxon>
        <taxon>Chaetothyriomycetidae</taxon>
        <taxon>Chaetothyriales</taxon>
        <taxon>Trichomeriaceae</taxon>
        <taxon>Knufia</taxon>
    </lineage>
</organism>
<sequence>MQQKAEDLEREIAQATGQERLIPGATRYETNATTLAPHSYHLRVEDSDGMLSPSHTAYLGPGTSARLIQSFLTRTANWHLSNNVQIPSCLLPDHRSHLSELQESKTASSFPINNDPRKVELHSIVPPSTQRAMIEHYLKVVVSEFKLLPTAQESSLLIHENPLKWTASNKGDPSASALIIVFAVSAALITRDLDVNLAIVSLRSRDDIHKLALEDGPNPAQPSSTKWKCTALCALALCELICPTSGQLWDFLGRAAASMEDLQEGYKFERSTLDTDLRRLEHTILKLERYSMKSIPTVPQTNTSPLSLATTHFRRPSLFFDIRLQLYLEDIPTLDLVSDELYVAGCLRSISHALGALTAPNEVFLEGLIPLSLQVTDPSSGIGLASAKLYLALHCLLTNIDTPPESGIFDIPSPRMVHIIAQSASVIIDRFTQLNDNNRIISIWMAAERVLEAGAIWVISLVHQQQSYGQRSQSAAGIRTTLSPVVKVSSLLASFAARWTPGSAHLSTWETVVDLLWAMV</sequence>
<reference evidence="1" key="1">
    <citation type="submission" date="2022-10" db="EMBL/GenBank/DDBJ databases">
        <title>Culturing micro-colonial fungi from biological soil crusts in the Mojave desert and describing Neophaeococcomyces mojavensis, and introducing the new genera and species Taxawa tesnikishii.</title>
        <authorList>
            <person name="Kurbessoian T."/>
            <person name="Stajich J.E."/>
        </authorList>
    </citation>
    <scope>NUCLEOTIDE SEQUENCE</scope>
    <source>
        <strain evidence="1">TK_35</strain>
    </source>
</reference>
<name>A0AA38YF29_9EURO</name>
<evidence type="ECO:0000313" key="2">
    <source>
        <dbReference type="Proteomes" id="UP001172681"/>
    </source>
</evidence>
<dbReference type="Proteomes" id="UP001172681">
    <property type="component" value="Unassembled WGS sequence"/>
</dbReference>
<keyword evidence="2" id="KW-1185">Reference proteome</keyword>
<gene>
    <name evidence="1" type="ORF">H2204_001451</name>
</gene>
<dbReference type="EMBL" id="JAPDRN010000005">
    <property type="protein sequence ID" value="KAJ9644989.1"/>
    <property type="molecule type" value="Genomic_DNA"/>
</dbReference>
<evidence type="ECO:0008006" key="3">
    <source>
        <dbReference type="Google" id="ProtNLM"/>
    </source>
</evidence>
<comment type="caution">
    <text evidence="1">The sequence shown here is derived from an EMBL/GenBank/DDBJ whole genome shotgun (WGS) entry which is preliminary data.</text>
</comment>
<accession>A0AA38YF29</accession>
<evidence type="ECO:0000313" key="1">
    <source>
        <dbReference type="EMBL" id="KAJ9644989.1"/>
    </source>
</evidence>
<dbReference type="AlphaFoldDB" id="A0AA38YF29"/>
<proteinExistence type="predicted"/>